<evidence type="ECO:0000256" key="9">
    <source>
        <dbReference type="ARBA" id="ARBA00023154"/>
    </source>
</evidence>
<dbReference type="Proteomes" id="UP000287296">
    <property type="component" value="Unassembled WGS sequence"/>
</dbReference>
<evidence type="ECO:0000256" key="2">
    <source>
        <dbReference type="ARBA" id="ARBA00001947"/>
    </source>
</evidence>
<dbReference type="Pfam" id="PF01546">
    <property type="entry name" value="Peptidase_M20"/>
    <property type="match status" value="1"/>
</dbReference>
<evidence type="ECO:0000256" key="10">
    <source>
        <dbReference type="ARBA" id="ARBA00023285"/>
    </source>
</evidence>
<dbReference type="InterPro" id="IPR002933">
    <property type="entry name" value="Peptidase_M20"/>
</dbReference>
<proteinExistence type="inferred from homology"/>
<organism evidence="12 13">
    <name type="scientific">Siminovitchia terrae</name>
    <name type="common">Bacillus terrae</name>
    <dbReference type="NCBI Taxonomy" id="1914933"/>
    <lineage>
        <taxon>Bacteria</taxon>
        <taxon>Bacillati</taxon>
        <taxon>Bacillota</taxon>
        <taxon>Bacilli</taxon>
        <taxon>Bacillales</taxon>
        <taxon>Bacillaceae</taxon>
        <taxon>Siminovitchia</taxon>
    </lineage>
</organism>
<dbReference type="Gene3D" id="3.40.630.10">
    <property type="entry name" value="Zn peptidases"/>
    <property type="match status" value="2"/>
</dbReference>
<evidence type="ECO:0000256" key="6">
    <source>
        <dbReference type="ARBA" id="ARBA00022801"/>
    </source>
</evidence>
<keyword evidence="4" id="KW-0028">Amino-acid biosynthesis</keyword>
<dbReference type="OrthoDB" id="9792335at2"/>
<evidence type="ECO:0000256" key="3">
    <source>
        <dbReference type="ARBA" id="ARBA00006247"/>
    </source>
</evidence>
<evidence type="ECO:0000256" key="1">
    <source>
        <dbReference type="ARBA" id="ARBA00001941"/>
    </source>
</evidence>
<evidence type="ECO:0000256" key="8">
    <source>
        <dbReference type="ARBA" id="ARBA00022915"/>
    </source>
</evidence>
<name>A0A429X8B5_SIMTE</name>
<dbReference type="NCBIfam" id="NF006365">
    <property type="entry name" value="PRK08588.1"/>
    <property type="match status" value="1"/>
</dbReference>
<sequence>MVNQKRAIHFLQKLISINSVNPPGNELAVANAIAEHANKAGLSTEIKAFSKDRANIIVRLKGRNPKKPSLIFSGHLDTVPVGDNSWKYQPFSAVIEDGKVYGRGSCDMKSGVAALIEAMIILKERDEMLEHDVIFVGTAGEEVDCIGASLMVDDDALKNAGAMVIAEPSNGRVFTAHKGALWLEIKLFGKTAHGSMPSEGVNAIVHMSELIERLKKFTFSYDQEHALLGKPTLTISTIDGGVKTNVVPDQCKLTLDIRTIPDIEHAQIVEEMEEILKDLETKIDHFHAELNVINNLPALENEKDNRFVQLALKTNKELNQVSVEEMGANYYTDASIFSPSLKIPIIIYGPGNEKLAHQPDEYVDLNQYIDSITYYAELAKRFQFKEVVA</sequence>
<keyword evidence="6" id="KW-0378">Hydrolase</keyword>
<dbReference type="PIRSF" id="PIRSF036696">
    <property type="entry name" value="ACY-1"/>
    <property type="match status" value="1"/>
</dbReference>
<feature type="domain" description="Peptidase M20 dimerisation" evidence="11">
    <location>
        <begin position="175"/>
        <end position="279"/>
    </location>
</feature>
<dbReference type="InterPro" id="IPR036264">
    <property type="entry name" value="Bact_exopeptidase_dim_dom"/>
</dbReference>
<comment type="cofactor">
    <cofactor evidence="2">
        <name>Zn(2+)</name>
        <dbReference type="ChEBI" id="CHEBI:29105"/>
    </cofactor>
</comment>
<dbReference type="EMBL" id="QYTW02000010">
    <property type="protein sequence ID" value="RST59521.1"/>
    <property type="molecule type" value="Genomic_DNA"/>
</dbReference>
<dbReference type="Gene3D" id="3.30.70.360">
    <property type="match status" value="1"/>
</dbReference>
<dbReference type="GO" id="GO:0016787">
    <property type="term" value="F:hydrolase activity"/>
    <property type="evidence" value="ECO:0007669"/>
    <property type="project" value="UniProtKB-KW"/>
</dbReference>
<evidence type="ECO:0000256" key="7">
    <source>
        <dbReference type="ARBA" id="ARBA00022833"/>
    </source>
</evidence>
<dbReference type="SUPFAM" id="SSF55031">
    <property type="entry name" value="Bacterial exopeptidase dimerisation domain"/>
    <property type="match status" value="1"/>
</dbReference>
<dbReference type="SUPFAM" id="SSF53187">
    <property type="entry name" value="Zn-dependent exopeptidases"/>
    <property type="match status" value="1"/>
</dbReference>
<dbReference type="InterPro" id="IPR011650">
    <property type="entry name" value="Peptidase_M20_dimer"/>
</dbReference>
<keyword evidence="10" id="KW-0170">Cobalt</keyword>
<dbReference type="PANTHER" id="PTHR43808">
    <property type="entry name" value="ACETYLORNITHINE DEACETYLASE"/>
    <property type="match status" value="1"/>
</dbReference>
<protein>
    <submittedName>
        <fullName evidence="12">M20 family peptidase</fullName>
    </submittedName>
</protein>
<dbReference type="InterPro" id="IPR010182">
    <property type="entry name" value="ArgE/DapE"/>
</dbReference>
<evidence type="ECO:0000313" key="13">
    <source>
        <dbReference type="Proteomes" id="UP000287296"/>
    </source>
</evidence>
<dbReference type="GO" id="GO:0009085">
    <property type="term" value="P:lysine biosynthetic process"/>
    <property type="evidence" value="ECO:0007669"/>
    <property type="project" value="UniProtKB-KW"/>
</dbReference>
<keyword evidence="5" id="KW-0479">Metal-binding</keyword>
<keyword evidence="8" id="KW-0220">Diaminopimelate biosynthesis</keyword>
<dbReference type="GO" id="GO:0046872">
    <property type="term" value="F:metal ion binding"/>
    <property type="evidence" value="ECO:0007669"/>
    <property type="project" value="UniProtKB-KW"/>
</dbReference>
<dbReference type="Pfam" id="PF07687">
    <property type="entry name" value="M20_dimer"/>
    <property type="match status" value="1"/>
</dbReference>
<gene>
    <name evidence="12" type="ORF">D5F11_011890</name>
</gene>
<evidence type="ECO:0000313" key="12">
    <source>
        <dbReference type="EMBL" id="RST59521.1"/>
    </source>
</evidence>
<evidence type="ECO:0000256" key="5">
    <source>
        <dbReference type="ARBA" id="ARBA00022723"/>
    </source>
</evidence>
<reference evidence="12 13" key="1">
    <citation type="submission" date="2018-12" db="EMBL/GenBank/DDBJ databases">
        <authorList>
            <person name="Sun L."/>
            <person name="Chen Z."/>
        </authorList>
    </citation>
    <scope>NUCLEOTIDE SEQUENCE [LARGE SCALE GENOMIC DNA]</scope>
    <source>
        <strain evidence="12 13">LMG 29736</strain>
    </source>
</reference>
<dbReference type="PANTHER" id="PTHR43808:SF8">
    <property type="entry name" value="PEPTIDASE M20 DIMERISATION DOMAIN-CONTAINING PROTEIN"/>
    <property type="match status" value="1"/>
</dbReference>
<keyword evidence="9" id="KW-0457">Lysine biosynthesis</keyword>
<dbReference type="NCBIfam" id="TIGR01910">
    <property type="entry name" value="DapE-ArgE"/>
    <property type="match status" value="1"/>
</dbReference>
<comment type="similarity">
    <text evidence="3">Belongs to the peptidase M20A family.</text>
</comment>
<comment type="cofactor">
    <cofactor evidence="1">
        <name>Co(2+)</name>
        <dbReference type="ChEBI" id="CHEBI:48828"/>
    </cofactor>
</comment>
<dbReference type="GO" id="GO:0019877">
    <property type="term" value="P:diaminopimelate biosynthetic process"/>
    <property type="evidence" value="ECO:0007669"/>
    <property type="project" value="UniProtKB-KW"/>
</dbReference>
<evidence type="ECO:0000256" key="4">
    <source>
        <dbReference type="ARBA" id="ARBA00022605"/>
    </source>
</evidence>
<dbReference type="InterPro" id="IPR050072">
    <property type="entry name" value="Peptidase_M20A"/>
</dbReference>
<keyword evidence="7" id="KW-0862">Zinc</keyword>
<comment type="caution">
    <text evidence="12">The sequence shown here is derived from an EMBL/GenBank/DDBJ whole genome shotgun (WGS) entry which is preliminary data.</text>
</comment>
<evidence type="ECO:0000259" key="11">
    <source>
        <dbReference type="Pfam" id="PF07687"/>
    </source>
</evidence>
<accession>A0A429X8B5</accession>
<dbReference type="CDD" id="cd08659">
    <property type="entry name" value="M20_ArgE_DapE-like"/>
    <property type="match status" value="1"/>
</dbReference>
<dbReference type="AlphaFoldDB" id="A0A429X8B5"/>
<dbReference type="RefSeq" id="WP_120115569.1">
    <property type="nucleotide sequence ID" value="NZ_BORI01000004.1"/>
</dbReference>